<sequence>MLRDGYTDIPPGKIASIVTYLDMTRRPPARDLPPPGGFALAPLRADHLRRYRAVYRAVGEPWLWFGRLGLGDDALAAILGDADVAAFAAVRDGRDIGLLELDFRTTAEGEIVYFGLVPEAIGGGAGRWLMERALELAWARPIKRLMVHTCSLDHPAALDFYIRSGFRPYKRAVEVGDDPRLTGALPRAAAPHVPLLEG</sequence>
<gene>
    <name evidence="4" type="ORF">QNA08_07785</name>
</gene>
<evidence type="ECO:0000256" key="1">
    <source>
        <dbReference type="ARBA" id="ARBA00022679"/>
    </source>
</evidence>
<dbReference type="EMBL" id="JASJEV010000004">
    <property type="protein sequence ID" value="MDJ1158130.1"/>
    <property type="molecule type" value="Genomic_DNA"/>
</dbReference>
<dbReference type="InterPro" id="IPR016181">
    <property type="entry name" value="Acyl_CoA_acyltransferase"/>
</dbReference>
<feature type="domain" description="N-acetyltransferase" evidence="3">
    <location>
        <begin position="38"/>
        <end position="188"/>
    </location>
</feature>
<dbReference type="Gene3D" id="3.40.630.30">
    <property type="match status" value="1"/>
</dbReference>
<accession>A0ABT7AFI1</accession>
<dbReference type="PROSITE" id="PS51186">
    <property type="entry name" value="GNAT"/>
    <property type="match status" value="1"/>
</dbReference>
<dbReference type="SUPFAM" id="SSF55729">
    <property type="entry name" value="Acyl-CoA N-acyltransferases (Nat)"/>
    <property type="match status" value="1"/>
</dbReference>
<dbReference type="Proteomes" id="UP001321492">
    <property type="component" value="Unassembled WGS sequence"/>
</dbReference>
<dbReference type="CDD" id="cd04301">
    <property type="entry name" value="NAT_SF"/>
    <property type="match status" value="1"/>
</dbReference>
<keyword evidence="2" id="KW-0012">Acyltransferase</keyword>
<reference evidence="4 5" key="1">
    <citation type="submission" date="2023-05" db="EMBL/GenBank/DDBJ databases">
        <title>Chelatococcus sp. nov., a moderately thermophilic bacterium isolated from hot spring microbial mat.</title>
        <authorList>
            <person name="Hu C.-J."/>
            <person name="Li W.-J."/>
        </authorList>
    </citation>
    <scope>NUCLEOTIDE SEQUENCE [LARGE SCALE GENOMIC DNA]</scope>
    <source>
        <strain evidence="4 5">SYSU G07232</strain>
    </source>
</reference>
<proteinExistence type="predicted"/>
<protein>
    <submittedName>
        <fullName evidence="4">GNAT family N-acetyltransferase</fullName>
    </submittedName>
</protein>
<evidence type="ECO:0000256" key="2">
    <source>
        <dbReference type="ARBA" id="ARBA00023315"/>
    </source>
</evidence>
<dbReference type="RefSeq" id="WP_283740131.1">
    <property type="nucleotide sequence ID" value="NZ_JASJEV010000004.1"/>
</dbReference>
<name>A0ABT7AFI1_9HYPH</name>
<dbReference type="PANTHER" id="PTHR43800:SF1">
    <property type="entry name" value="PEPTIDYL-LYSINE N-ACETYLTRANSFERASE YJAB"/>
    <property type="match status" value="1"/>
</dbReference>
<evidence type="ECO:0000259" key="3">
    <source>
        <dbReference type="PROSITE" id="PS51186"/>
    </source>
</evidence>
<evidence type="ECO:0000313" key="5">
    <source>
        <dbReference type="Proteomes" id="UP001321492"/>
    </source>
</evidence>
<dbReference type="InterPro" id="IPR000182">
    <property type="entry name" value="GNAT_dom"/>
</dbReference>
<keyword evidence="5" id="KW-1185">Reference proteome</keyword>
<comment type="caution">
    <text evidence="4">The sequence shown here is derived from an EMBL/GenBank/DDBJ whole genome shotgun (WGS) entry which is preliminary data.</text>
</comment>
<evidence type="ECO:0000313" key="4">
    <source>
        <dbReference type="EMBL" id="MDJ1158130.1"/>
    </source>
</evidence>
<organism evidence="4 5">
    <name type="scientific">Chelatococcus albus</name>
    <dbReference type="NCBI Taxonomy" id="3047466"/>
    <lineage>
        <taxon>Bacteria</taxon>
        <taxon>Pseudomonadati</taxon>
        <taxon>Pseudomonadota</taxon>
        <taxon>Alphaproteobacteria</taxon>
        <taxon>Hyphomicrobiales</taxon>
        <taxon>Chelatococcaceae</taxon>
        <taxon>Chelatococcus</taxon>
    </lineage>
</organism>
<dbReference type="PANTHER" id="PTHR43800">
    <property type="entry name" value="PEPTIDYL-LYSINE N-ACETYLTRANSFERASE YJAB"/>
    <property type="match status" value="1"/>
</dbReference>
<keyword evidence="1" id="KW-0808">Transferase</keyword>
<dbReference type="Pfam" id="PF00583">
    <property type="entry name" value="Acetyltransf_1"/>
    <property type="match status" value="1"/>
</dbReference>